<name>A0A6A4YX32_9STRA</name>
<accession>A0A6A4YX32</accession>
<feature type="non-terminal residue" evidence="1">
    <location>
        <position position="367"/>
    </location>
</feature>
<dbReference type="OrthoDB" id="79504at2759"/>
<sequence>MPMHESAVESGDVKSVLLEWVAREDKHETYCQHLVDYRKQKKAERAMLKQSLAILSETKTKLIEKRRGILPWYEVAAALGDVQRLSETQNKVLRKELQAHERLVGEMYRWVSLHSAIQTQPNANTHTWRSVTLLANPESRLLGKEWIAKQMYHNMERMLERYHFPPEDSTEEYSTDEIVFDDDMDGSQGGYTFVQKRHMEGVGTFDHVVKYVKNTLLELQCSIPRYDSTLPKLVHEESQDCLMQSAFVTSGNEYVNVLVGQYESADRFVFVVQQIQEDAAITQSIEHCRQRNRMIWGEVRRLPGNRCRNRGLGLVSQLFSTRDGPLPLDEDAREWGFDLREYPEHLKEVWFPRLWREKMTREHARRK</sequence>
<reference evidence="1" key="1">
    <citation type="submission" date="2019-06" db="EMBL/GenBank/DDBJ databases">
        <title>Genomics analysis of Aphanomyces spp. identifies a new class of oomycete effector associated with host adaptation.</title>
        <authorList>
            <person name="Gaulin E."/>
        </authorList>
    </citation>
    <scope>NUCLEOTIDE SEQUENCE</scope>
    <source>
        <strain evidence="1">CBS 578.67</strain>
    </source>
</reference>
<protein>
    <submittedName>
        <fullName evidence="1">Uncharacterized protein</fullName>
    </submittedName>
</protein>
<gene>
    <name evidence="1" type="ORF">As57867_009989</name>
</gene>
<organism evidence="1">
    <name type="scientific">Aphanomyces stellatus</name>
    <dbReference type="NCBI Taxonomy" id="120398"/>
    <lineage>
        <taxon>Eukaryota</taxon>
        <taxon>Sar</taxon>
        <taxon>Stramenopiles</taxon>
        <taxon>Oomycota</taxon>
        <taxon>Saprolegniomycetes</taxon>
        <taxon>Saprolegniales</taxon>
        <taxon>Verrucalvaceae</taxon>
        <taxon>Aphanomyces</taxon>
    </lineage>
</organism>
<dbReference type="AlphaFoldDB" id="A0A6A4YX32"/>
<proteinExistence type="predicted"/>
<dbReference type="EMBL" id="VJMH01005180">
    <property type="protein sequence ID" value="KAF0699391.1"/>
    <property type="molecule type" value="Genomic_DNA"/>
</dbReference>
<comment type="caution">
    <text evidence="1">The sequence shown here is derived from an EMBL/GenBank/DDBJ whole genome shotgun (WGS) entry which is preliminary data.</text>
</comment>
<evidence type="ECO:0000313" key="1">
    <source>
        <dbReference type="EMBL" id="KAF0699391.1"/>
    </source>
</evidence>